<sequence>MSLRPRLVDDLIPLILSASDHWWWRDLLRLARISPAWLFHIRKRLYTTPVLYSLRSCSLLARTLSENPSLCPLIKGVELCPISEGTFLTAADMQSVRYILGLEGLVSLTLGGVFSIGAERFLNSLSYPESIVTLHINGSVRKDALSCPASLEWDDVLASRFPSLQKLELSYLDLDITYPSFPYHLQLSELVLCDVQLVGGDLSHLLQETDNLKLLRVTGEFSTEMDEQVSFVVESYGVEFLLYEVECTSPWRPMVFDEELPPLASMLRVLDLNGVRVDAGTLDAVRRCYPNLEVLRVTGRTVSLGLEDWVEFVKSGGCTKLQRLQVPEGANEPPFKRWGDDNALRKVCDERGVILDNNNNMYNVII</sequence>
<dbReference type="OrthoDB" id="3251638at2759"/>
<dbReference type="InterPro" id="IPR032675">
    <property type="entry name" value="LRR_dom_sf"/>
</dbReference>
<dbReference type="Gene3D" id="3.80.10.10">
    <property type="entry name" value="Ribonuclease Inhibitor"/>
    <property type="match status" value="1"/>
</dbReference>
<organism evidence="1 2">
    <name type="scientific">Dendrothele bispora (strain CBS 962.96)</name>
    <dbReference type="NCBI Taxonomy" id="1314807"/>
    <lineage>
        <taxon>Eukaryota</taxon>
        <taxon>Fungi</taxon>
        <taxon>Dikarya</taxon>
        <taxon>Basidiomycota</taxon>
        <taxon>Agaricomycotina</taxon>
        <taxon>Agaricomycetes</taxon>
        <taxon>Agaricomycetidae</taxon>
        <taxon>Agaricales</taxon>
        <taxon>Agaricales incertae sedis</taxon>
        <taxon>Dendrothele</taxon>
    </lineage>
</organism>
<keyword evidence="2" id="KW-1185">Reference proteome</keyword>
<accession>A0A4S8LZE3</accession>
<dbReference type="SUPFAM" id="SSF52047">
    <property type="entry name" value="RNI-like"/>
    <property type="match status" value="1"/>
</dbReference>
<reference evidence="1 2" key="1">
    <citation type="journal article" date="2019" name="Nat. Ecol. Evol.">
        <title>Megaphylogeny resolves global patterns of mushroom evolution.</title>
        <authorList>
            <person name="Varga T."/>
            <person name="Krizsan K."/>
            <person name="Foldi C."/>
            <person name="Dima B."/>
            <person name="Sanchez-Garcia M."/>
            <person name="Sanchez-Ramirez S."/>
            <person name="Szollosi G.J."/>
            <person name="Szarkandi J.G."/>
            <person name="Papp V."/>
            <person name="Albert L."/>
            <person name="Andreopoulos W."/>
            <person name="Angelini C."/>
            <person name="Antonin V."/>
            <person name="Barry K.W."/>
            <person name="Bougher N.L."/>
            <person name="Buchanan P."/>
            <person name="Buyck B."/>
            <person name="Bense V."/>
            <person name="Catcheside P."/>
            <person name="Chovatia M."/>
            <person name="Cooper J."/>
            <person name="Damon W."/>
            <person name="Desjardin D."/>
            <person name="Finy P."/>
            <person name="Geml J."/>
            <person name="Haridas S."/>
            <person name="Hughes K."/>
            <person name="Justo A."/>
            <person name="Karasinski D."/>
            <person name="Kautmanova I."/>
            <person name="Kiss B."/>
            <person name="Kocsube S."/>
            <person name="Kotiranta H."/>
            <person name="LaButti K.M."/>
            <person name="Lechner B.E."/>
            <person name="Liimatainen K."/>
            <person name="Lipzen A."/>
            <person name="Lukacs Z."/>
            <person name="Mihaltcheva S."/>
            <person name="Morgado L.N."/>
            <person name="Niskanen T."/>
            <person name="Noordeloos M.E."/>
            <person name="Ohm R.A."/>
            <person name="Ortiz-Santana B."/>
            <person name="Ovrebo C."/>
            <person name="Racz N."/>
            <person name="Riley R."/>
            <person name="Savchenko A."/>
            <person name="Shiryaev A."/>
            <person name="Soop K."/>
            <person name="Spirin V."/>
            <person name="Szebenyi C."/>
            <person name="Tomsovsky M."/>
            <person name="Tulloss R.E."/>
            <person name="Uehling J."/>
            <person name="Grigoriev I.V."/>
            <person name="Vagvolgyi C."/>
            <person name="Papp T."/>
            <person name="Martin F.M."/>
            <person name="Miettinen O."/>
            <person name="Hibbett D.S."/>
            <person name="Nagy L.G."/>
        </authorList>
    </citation>
    <scope>NUCLEOTIDE SEQUENCE [LARGE SCALE GENOMIC DNA]</scope>
    <source>
        <strain evidence="1 2">CBS 962.96</strain>
    </source>
</reference>
<dbReference type="Proteomes" id="UP000297245">
    <property type="component" value="Unassembled WGS sequence"/>
</dbReference>
<proteinExistence type="predicted"/>
<evidence type="ECO:0000313" key="2">
    <source>
        <dbReference type="Proteomes" id="UP000297245"/>
    </source>
</evidence>
<evidence type="ECO:0000313" key="1">
    <source>
        <dbReference type="EMBL" id="THU94851.1"/>
    </source>
</evidence>
<name>A0A4S8LZE3_DENBC</name>
<gene>
    <name evidence="1" type="ORF">K435DRAFT_667563</name>
</gene>
<evidence type="ECO:0008006" key="3">
    <source>
        <dbReference type="Google" id="ProtNLM"/>
    </source>
</evidence>
<protein>
    <recommendedName>
        <fullName evidence="3">F-box domain-containing protein</fullName>
    </recommendedName>
</protein>
<dbReference type="AlphaFoldDB" id="A0A4S8LZE3"/>
<dbReference type="EMBL" id="ML179214">
    <property type="protein sequence ID" value="THU94851.1"/>
    <property type="molecule type" value="Genomic_DNA"/>
</dbReference>